<accession>A0A5M9JUC8</accession>
<protein>
    <submittedName>
        <fullName evidence="1">Uncharacterized protein</fullName>
    </submittedName>
</protein>
<dbReference type="EMBL" id="VICG01000004">
    <property type="protein sequence ID" value="KAA8573134.1"/>
    <property type="molecule type" value="Genomic_DNA"/>
</dbReference>
<gene>
    <name evidence="1" type="ORF">EYC84_003650</name>
</gene>
<comment type="caution">
    <text evidence="1">The sequence shown here is derived from an EMBL/GenBank/DDBJ whole genome shotgun (WGS) entry which is preliminary data.</text>
</comment>
<keyword evidence="2" id="KW-1185">Reference proteome</keyword>
<dbReference type="Proteomes" id="UP000322873">
    <property type="component" value="Unassembled WGS sequence"/>
</dbReference>
<evidence type="ECO:0000313" key="2">
    <source>
        <dbReference type="Proteomes" id="UP000322873"/>
    </source>
</evidence>
<evidence type="ECO:0000313" key="1">
    <source>
        <dbReference type="EMBL" id="KAA8573134.1"/>
    </source>
</evidence>
<proteinExistence type="predicted"/>
<organism evidence="1 2">
    <name type="scientific">Monilinia fructicola</name>
    <name type="common">Brown rot fungus</name>
    <name type="synonym">Ciboria fructicola</name>
    <dbReference type="NCBI Taxonomy" id="38448"/>
    <lineage>
        <taxon>Eukaryota</taxon>
        <taxon>Fungi</taxon>
        <taxon>Dikarya</taxon>
        <taxon>Ascomycota</taxon>
        <taxon>Pezizomycotina</taxon>
        <taxon>Leotiomycetes</taxon>
        <taxon>Helotiales</taxon>
        <taxon>Sclerotiniaceae</taxon>
        <taxon>Monilinia</taxon>
    </lineage>
</organism>
<dbReference type="AlphaFoldDB" id="A0A5M9JUC8"/>
<name>A0A5M9JUC8_MONFR</name>
<reference evidence="1 2" key="1">
    <citation type="submission" date="2019-06" db="EMBL/GenBank/DDBJ databases">
        <title>Genome Sequence of the Brown Rot Fungal Pathogen Monilinia fructicola.</title>
        <authorList>
            <person name="De Miccolis Angelini R.M."/>
            <person name="Landi L."/>
            <person name="Abate D."/>
            <person name="Pollastro S."/>
            <person name="Romanazzi G."/>
            <person name="Faretra F."/>
        </authorList>
    </citation>
    <scope>NUCLEOTIDE SEQUENCE [LARGE SCALE GENOMIC DNA]</scope>
    <source>
        <strain evidence="1 2">Mfrc123</strain>
    </source>
</reference>
<sequence>MAMERKFDILFEEANEEGNCLLSSISSFPTMENKVGSILQIWPIERFVRNSANLCPSKSYMWEHGLVSNYRLCISCEQYGWAGSDRVRK</sequence>